<evidence type="ECO:0000313" key="3">
    <source>
        <dbReference type="Proteomes" id="UP001229421"/>
    </source>
</evidence>
<dbReference type="EMBL" id="JAUHHV010000005">
    <property type="protein sequence ID" value="KAK1424051.1"/>
    <property type="molecule type" value="Genomic_DNA"/>
</dbReference>
<evidence type="ECO:0000313" key="2">
    <source>
        <dbReference type="EMBL" id="KAK1424051.1"/>
    </source>
</evidence>
<feature type="compositionally biased region" description="Gly residues" evidence="1">
    <location>
        <begin position="461"/>
        <end position="470"/>
    </location>
</feature>
<feature type="compositionally biased region" description="Low complexity" evidence="1">
    <location>
        <begin position="277"/>
        <end position="293"/>
    </location>
</feature>
<feature type="region of interest" description="Disordered" evidence="1">
    <location>
        <begin position="160"/>
        <end position="183"/>
    </location>
</feature>
<feature type="region of interest" description="Disordered" evidence="1">
    <location>
        <begin position="347"/>
        <end position="377"/>
    </location>
</feature>
<organism evidence="2 3">
    <name type="scientific">Tagetes erecta</name>
    <name type="common">African marigold</name>
    <dbReference type="NCBI Taxonomy" id="13708"/>
    <lineage>
        <taxon>Eukaryota</taxon>
        <taxon>Viridiplantae</taxon>
        <taxon>Streptophyta</taxon>
        <taxon>Embryophyta</taxon>
        <taxon>Tracheophyta</taxon>
        <taxon>Spermatophyta</taxon>
        <taxon>Magnoliopsida</taxon>
        <taxon>eudicotyledons</taxon>
        <taxon>Gunneridae</taxon>
        <taxon>Pentapetalae</taxon>
        <taxon>asterids</taxon>
        <taxon>campanulids</taxon>
        <taxon>Asterales</taxon>
        <taxon>Asteraceae</taxon>
        <taxon>Asteroideae</taxon>
        <taxon>Heliantheae alliance</taxon>
        <taxon>Tageteae</taxon>
        <taxon>Tagetes</taxon>
    </lineage>
</organism>
<feature type="region of interest" description="Disordered" evidence="1">
    <location>
        <begin position="259"/>
        <end position="293"/>
    </location>
</feature>
<reference evidence="2" key="1">
    <citation type="journal article" date="2023" name="bioRxiv">
        <title>Improved chromosome-level genome assembly for marigold (Tagetes erecta).</title>
        <authorList>
            <person name="Jiang F."/>
            <person name="Yuan L."/>
            <person name="Wang S."/>
            <person name="Wang H."/>
            <person name="Xu D."/>
            <person name="Wang A."/>
            <person name="Fan W."/>
        </authorList>
    </citation>
    <scope>NUCLEOTIDE SEQUENCE</scope>
    <source>
        <strain evidence="2">WSJ</strain>
        <tissue evidence="2">Leaf</tissue>
    </source>
</reference>
<feature type="region of interest" description="Disordered" evidence="1">
    <location>
        <begin position="437"/>
        <end position="470"/>
    </location>
</feature>
<keyword evidence="3" id="KW-1185">Reference proteome</keyword>
<proteinExistence type="predicted"/>
<protein>
    <submittedName>
        <fullName evidence="2">Uncharacterized protein</fullName>
    </submittedName>
</protein>
<sequence length="470" mass="50771">MHSYSNPPALSFLPSPLNECFAGGFEAISNPLILYNVEDTDQQDDEASSSNSVDSITVDMDSNIVNSDIGSSPNLQGISVISIATGSRSQNECFAGGFEAISNPLTLYNVEDTDQHDDEASSSNSDDSITVDTDSNIVNSYIGSSPNLQGTFVISIGEIEHSSSHDESENEESPDFRGFPTDRLNNGRWRAATRILGNLNPLTLYNLEDTDQHDDEASSSNSDDSITVNIDSIIVNSDIGSSPNLQGTFVISIGEIEHASSTDERENEESPNFRGFPTNRLNNGGNLNPLTLYNLEDTDQHDDEASSSNSDDSITVNIDSIIVNSDIGSSPNLQGTFVISIGEIEHASSTDERENEESPNFRGFPTNSDRVTQSGNLNPLTLYNLEDTDQHDDEASSSNSDDSITVNIDSIIVNSDIGSSPNLQGTFVISIGEIEHASSTDERENEESPNFRGFPTNRLNNGGGVQQHTF</sequence>
<feature type="compositionally biased region" description="Polar residues" evidence="1">
    <location>
        <begin position="365"/>
        <end position="377"/>
    </location>
</feature>
<evidence type="ECO:0000256" key="1">
    <source>
        <dbReference type="SAM" id="MobiDB-lite"/>
    </source>
</evidence>
<name>A0AAD8NX93_TARER</name>
<dbReference type="Proteomes" id="UP001229421">
    <property type="component" value="Unassembled WGS sequence"/>
</dbReference>
<dbReference type="AlphaFoldDB" id="A0AAD8NX93"/>
<accession>A0AAD8NX93</accession>
<gene>
    <name evidence="2" type="ORF">QVD17_19362</name>
</gene>
<comment type="caution">
    <text evidence="2">The sequence shown here is derived from an EMBL/GenBank/DDBJ whole genome shotgun (WGS) entry which is preliminary data.</text>
</comment>